<reference evidence="3 4" key="1">
    <citation type="journal article" date="2015" name="Genome Biol. Evol.">
        <title>Comparative Genomics of a Bacterivorous Green Alga Reveals Evolutionary Causalities and Consequences of Phago-Mixotrophic Mode of Nutrition.</title>
        <authorList>
            <person name="Burns J.A."/>
            <person name="Paasch A."/>
            <person name="Narechania A."/>
            <person name="Kim E."/>
        </authorList>
    </citation>
    <scope>NUCLEOTIDE SEQUENCE [LARGE SCALE GENOMIC DNA]</scope>
    <source>
        <strain evidence="3 4">PLY_AMNH</strain>
    </source>
</reference>
<proteinExistence type="inferred from homology"/>
<dbReference type="PANTHER" id="PTHR12932">
    <property type="entry name" value="P25 ALPHA-RELATED"/>
    <property type="match status" value="1"/>
</dbReference>
<feature type="region of interest" description="Disordered" evidence="2">
    <location>
        <begin position="630"/>
        <end position="666"/>
    </location>
</feature>
<feature type="compositionally biased region" description="Low complexity" evidence="2">
    <location>
        <begin position="745"/>
        <end position="784"/>
    </location>
</feature>
<organism evidence="3 4">
    <name type="scientific">Cymbomonas tetramitiformis</name>
    <dbReference type="NCBI Taxonomy" id="36881"/>
    <lineage>
        <taxon>Eukaryota</taxon>
        <taxon>Viridiplantae</taxon>
        <taxon>Chlorophyta</taxon>
        <taxon>Pyramimonadophyceae</taxon>
        <taxon>Pyramimonadales</taxon>
        <taxon>Pyramimonadaceae</taxon>
        <taxon>Cymbomonas</taxon>
    </lineage>
</organism>
<evidence type="ECO:0000256" key="2">
    <source>
        <dbReference type="SAM" id="MobiDB-lite"/>
    </source>
</evidence>
<dbReference type="GO" id="GO:0005874">
    <property type="term" value="C:microtubule"/>
    <property type="evidence" value="ECO:0007669"/>
    <property type="project" value="TreeGrafter"/>
</dbReference>
<dbReference type="EMBL" id="LGRX02016528">
    <property type="protein sequence ID" value="KAK3261977.1"/>
    <property type="molecule type" value="Genomic_DNA"/>
</dbReference>
<dbReference type="GO" id="GO:0032273">
    <property type="term" value="P:positive regulation of protein polymerization"/>
    <property type="evidence" value="ECO:0007669"/>
    <property type="project" value="TreeGrafter"/>
</dbReference>
<evidence type="ECO:0000313" key="4">
    <source>
        <dbReference type="Proteomes" id="UP001190700"/>
    </source>
</evidence>
<feature type="compositionally biased region" description="Pro residues" evidence="2">
    <location>
        <begin position="733"/>
        <end position="744"/>
    </location>
</feature>
<sequence>MTNMESDEMMRDALRKLHGSSSVSHGVVYEGFETICQATYALRMVWAASGAVQAPSILGQFAHDADLQHTFLKACQGRGGRGEEREIDASKFLRLCRRKQLLDKTLTEPRVNLLFASCKPKGARRLAYADFLRALDLVAQARRLAPEEVVGLVLGEDAVEEVATAPAPAPAPENPGDQEGHGECPHGGAGEIKSGKRAMQAEEVGAVFARYTRGGSGEVTVLEAMCVLVDLGEFGPSYGQVPIGLVRAVEAHLRHSGAHCPGHVTLTEFMEVYNGLCAGIICSQAEAAESPLRQTWADAGASRPSPPVEWSTHVALQTLFVEVCKQKKGSRGKMDVTTFVRLCQEAGLGHPASMPSAALAVIVARAKQRDRRTMHYTHFLQALAILAASVELLPSDVLTAVLKCWGRAKDGNTPHQEVHQGYRAMDSAAKATFLQLFDHFDRDQCGGLTLRQAVLLLADLGLLYKWGPAREMARMLQEHFHAVGPTEDGHINFDMFVALHSECLSHLEACGGAVREPPEGAAGVQEWVVNTELQALMLKYTSSRRSSATAPPHLTSSDFRRLCRDCRLLDADDALDDLAGEIVFARARPRRKLKMGLVHLINALALFAAEKGWSVNKMLQQVLRQAAAASNEAGSSPSFQPQPDAKEAREEQEASCGEQPGGGMVALDSRQVSADGHACEEALVQSSSAAGDLSTCSQREQWQQWQLSHAREPRQQPQSRQPSLLSPTSKAPLPQPPSQEPPQLPSQELPQAQLQEQAPDQTQAPPHAAPEAPAARAMRPGGPAEPEDAALRRARQPGSPASSSARETGRMEEVERGCHDFDGTAVSSVAVQHHPPREESSAAPVAPSWDAPRQEGEAAAALRRAVFHIYDPRCTGMVDWEDAVCVAGDLGALQGISVKEAESAVAPFASEDRDTRVSGGRMYPAEVATLLRALGRRGRGTGTCDEEAPCASFMQAWGPHGGLFNVFHAFVSATQGRSAETLSGKGFKRLMEECSFLGADQPITRLTAAVIFARCRPRGEMHLRYEDFVAALGYVARLRSTSDIGAGAHGSVDLQAEMSGMVDLLTHHGIPYTVAYDLSRKSHPRARRSPPPSVRTVRCISVQLLADLHRGFVFYDGVPEGGLQHEEAVLCLADAGALTGAEPEEAGDLLMQSMRAQEDPLQIGFASIVALANMIQGGADGALTVPSAQELRAIITQSDLGSLHSAFAAACAHFAGGEEPEMGMGEFRALVCGAGLQGASVRDAAIDIIFGTCSALRIPGWPSNAPGAPVQLERGALCVLKAQLALTAPRDLCPPLSTFSAEDVGGREWRKASRRFRGAKRSGGHA</sequence>
<dbReference type="GO" id="GO:0046785">
    <property type="term" value="P:microtubule polymerization"/>
    <property type="evidence" value="ECO:0007669"/>
    <property type="project" value="InterPro"/>
</dbReference>
<protein>
    <submittedName>
        <fullName evidence="3">Uncharacterized protein</fullName>
    </submittedName>
</protein>
<dbReference type="Pfam" id="PF05517">
    <property type="entry name" value="p25-alpha"/>
    <property type="match status" value="1"/>
</dbReference>
<dbReference type="SUPFAM" id="SSF47473">
    <property type="entry name" value="EF-hand"/>
    <property type="match status" value="5"/>
</dbReference>
<feature type="compositionally biased region" description="Polar residues" evidence="2">
    <location>
        <begin position="632"/>
        <end position="641"/>
    </location>
</feature>
<dbReference type="PANTHER" id="PTHR12932:SF9">
    <property type="entry name" value="TUBULIN POLYMERIZATION-PROMOTING PROTEIN HOMOLOG"/>
    <property type="match status" value="1"/>
</dbReference>
<accession>A0AAE0KV90</accession>
<keyword evidence="4" id="KW-1185">Reference proteome</keyword>
<dbReference type="GO" id="GO:0015631">
    <property type="term" value="F:tubulin binding"/>
    <property type="evidence" value="ECO:0007669"/>
    <property type="project" value="InterPro"/>
</dbReference>
<comment type="similarity">
    <text evidence="1">Belongs to the TPPP family.</text>
</comment>
<feature type="compositionally biased region" description="Low complexity" evidence="2">
    <location>
        <begin position="715"/>
        <end position="732"/>
    </location>
</feature>
<dbReference type="InterPro" id="IPR011992">
    <property type="entry name" value="EF-hand-dom_pair"/>
</dbReference>
<comment type="caution">
    <text evidence="3">The sequence shown here is derived from an EMBL/GenBank/DDBJ whole genome shotgun (WGS) entry which is preliminary data.</text>
</comment>
<name>A0AAE0KV90_9CHLO</name>
<feature type="region of interest" description="Disordered" evidence="2">
    <location>
        <begin position="165"/>
        <end position="195"/>
    </location>
</feature>
<dbReference type="GO" id="GO:0001578">
    <property type="term" value="P:microtubule bundle formation"/>
    <property type="evidence" value="ECO:0007669"/>
    <property type="project" value="TreeGrafter"/>
</dbReference>
<evidence type="ECO:0000256" key="1">
    <source>
        <dbReference type="ARBA" id="ARBA00010994"/>
    </source>
</evidence>
<evidence type="ECO:0000313" key="3">
    <source>
        <dbReference type="EMBL" id="KAK3261977.1"/>
    </source>
</evidence>
<feature type="region of interest" description="Disordered" evidence="2">
    <location>
        <begin position="704"/>
        <end position="813"/>
    </location>
</feature>
<dbReference type="Gene3D" id="1.10.238.10">
    <property type="entry name" value="EF-hand"/>
    <property type="match status" value="4"/>
</dbReference>
<dbReference type="Proteomes" id="UP001190700">
    <property type="component" value="Unassembled WGS sequence"/>
</dbReference>
<dbReference type="InterPro" id="IPR008907">
    <property type="entry name" value="TPP/p25"/>
</dbReference>
<gene>
    <name evidence="3" type="ORF">CYMTET_29144</name>
</gene>